<evidence type="ECO:0000259" key="7">
    <source>
        <dbReference type="Pfam" id="PF00460"/>
    </source>
</evidence>
<proteinExistence type="inferred from homology"/>
<dbReference type="KEGG" id="seds:AAY24_07870"/>
<dbReference type="PROSITE" id="PS00588">
    <property type="entry name" value="FLAGELLA_BB_ROD"/>
    <property type="match status" value="1"/>
</dbReference>
<evidence type="ECO:0000256" key="4">
    <source>
        <dbReference type="ARBA" id="ARBA00023143"/>
    </source>
</evidence>
<dbReference type="Pfam" id="PF06429">
    <property type="entry name" value="Flg_bbr_C"/>
    <property type="match status" value="1"/>
</dbReference>
<evidence type="ECO:0000313" key="9">
    <source>
        <dbReference type="EMBL" id="AKH20281.1"/>
    </source>
</evidence>
<name>A0A0F7JUP4_9GAMM</name>
<reference evidence="9 10" key="1">
    <citation type="journal article" date="2015" name="Genome Announc.">
        <title>Complete Genome Sequence of Sedimenticola thiotaurini Strain SIP-G1, a Polyphosphate- and Polyhydroxyalkanoate-Accumulating Sulfur-Oxidizing Gammaproteobacterium Isolated from Salt Marsh Sediments.</title>
        <authorList>
            <person name="Flood B.E."/>
            <person name="Jones D.S."/>
            <person name="Bailey J.V."/>
        </authorList>
    </citation>
    <scope>NUCLEOTIDE SEQUENCE [LARGE SCALE GENOMIC DNA]</scope>
    <source>
        <strain evidence="9 10">SIP-G1</strain>
    </source>
</reference>
<evidence type="ECO:0000313" key="10">
    <source>
        <dbReference type="Proteomes" id="UP000034410"/>
    </source>
</evidence>
<dbReference type="InterPro" id="IPR006299">
    <property type="entry name" value="FlgC"/>
</dbReference>
<evidence type="ECO:0000259" key="8">
    <source>
        <dbReference type="Pfam" id="PF06429"/>
    </source>
</evidence>
<dbReference type="OrthoDB" id="9794148at2"/>
<dbReference type="NCBIfam" id="TIGR01395">
    <property type="entry name" value="FlgC"/>
    <property type="match status" value="1"/>
</dbReference>
<evidence type="ECO:0000256" key="1">
    <source>
        <dbReference type="ARBA" id="ARBA00004117"/>
    </source>
</evidence>
<feature type="domain" description="Flagellar basal body rod protein N-terminal" evidence="7">
    <location>
        <begin position="8"/>
        <end position="32"/>
    </location>
</feature>
<gene>
    <name evidence="9" type="ORF">AAY24_07870</name>
</gene>
<accession>A0A0F7JUP4</accession>
<dbReference type="GO" id="GO:0071978">
    <property type="term" value="P:bacterial-type flagellum-dependent swarming motility"/>
    <property type="evidence" value="ECO:0007669"/>
    <property type="project" value="TreeGrafter"/>
</dbReference>
<comment type="similarity">
    <text evidence="2">Belongs to the flagella basal body rod proteins family.</text>
</comment>
<dbReference type="Proteomes" id="UP000034410">
    <property type="component" value="Chromosome"/>
</dbReference>
<evidence type="ECO:0000256" key="6">
    <source>
        <dbReference type="RuleBase" id="RU362062"/>
    </source>
</evidence>
<dbReference type="RefSeq" id="WP_046859216.1">
    <property type="nucleotide sequence ID" value="NZ_CP011412.1"/>
</dbReference>
<evidence type="ECO:0000256" key="3">
    <source>
        <dbReference type="ARBA" id="ARBA00017941"/>
    </source>
</evidence>
<comment type="subunit">
    <text evidence="5 6">The basal body constitutes a major portion of the flagellar organelle and consists of four rings (L,P,S, and M) mounted on a central rod. The rod consists of about 26 subunits of FlgG in the distal portion, and FlgB, FlgC and FlgF are thought to build up the proximal portion of the rod with about 6 subunits each.</text>
</comment>
<dbReference type="PANTHER" id="PTHR30435">
    <property type="entry name" value="FLAGELLAR PROTEIN"/>
    <property type="match status" value="1"/>
</dbReference>
<keyword evidence="9" id="KW-0966">Cell projection</keyword>
<dbReference type="PANTHER" id="PTHR30435:SF2">
    <property type="entry name" value="FLAGELLAR BASAL-BODY ROD PROTEIN FLGC"/>
    <property type="match status" value="1"/>
</dbReference>
<dbReference type="InterPro" id="IPR010930">
    <property type="entry name" value="Flg_bb/hook_C_dom"/>
</dbReference>
<sequence length="137" mass="14931">MSMFKIFDTAASGMTAQTLRLNTVASNMANVDSVSSSIDETYRARQPVFSALLNQFNPDAPAVGVQVRGIVESEAPPSMEYAPDHPQANEEGYIFRPNVNPVEEMANMISASRSYQSNVEVVNTAKQLMVATLRLGE</sequence>
<protein>
    <recommendedName>
        <fullName evidence="3 6">Flagellar basal-body rod protein FlgC</fullName>
    </recommendedName>
</protein>
<dbReference type="InterPro" id="IPR001444">
    <property type="entry name" value="Flag_bb_rod_N"/>
</dbReference>
<dbReference type="InterPro" id="IPR019776">
    <property type="entry name" value="Flagellar_basal_body_rod_CS"/>
</dbReference>
<keyword evidence="10" id="KW-1185">Reference proteome</keyword>
<dbReference type="PATRIC" id="fig|1543721.4.peg.1630"/>
<dbReference type="EMBL" id="CP011412">
    <property type="protein sequence ID" value="AKH20281.1"/>
    <property type="molecule type" value="Genomic_DNA"/>
</dbReference>
<keyword evidence="9" id="KW-0969">Cilium</keyword>
<keyword evidence="4 6" id="KW-0975">Bacterial flagellum</keyword>
<evidence type="ECO:0000256" key="5">
    <source>
        <dbReference type="ARBA" id="ARBA00025933"/>
    </source>
</evidence>
<comment type="subcellular location">
    <subcellularLocation>
        <location evidence="1 6">Bacterial flagellum basal body</location>
    </subcellularLocation>
</comment>
<organism evidence="9 10">
    <name type="scientific">Sedimenticola thiotaurini</name>
    <dbReference type="NCBI Taxonomy" id="1543721"/>
    <lineage>
        <taxon>Bacteria</taxon>
        <taxon>Pseudomonadati</taxon>
        <taxon>Pseudomonadota</taxon>
        <taxon>Gammaproteobacteria</taxon>
        <taxon>Chromatiales</taxon>
        <taxon>Sedimenticolaceae</taxon>
        <taxon>Sedimenticola</taxon>
    </lineage>
</organism>
<evidence type="ECO:0000256" key="2">
    <source>
        <dbReference type="ARBA" id="ARBA00009677"/>
    </source>
</evidence>
<dbReference type="Pfam" id="PF00460">
    <property type="entry name" value="Flg_bb_rod"/>
    <property type="match status" value="1"/>
</dbReference>
<keyword evidence="9" id="KW-0282">Flagellum</keyword>
<feature type="domain" description="Flagellar basal-body/hook protein C-terminal" evidence="8">
    <location>
        <begin position="91"/>
        <end position="135"/>
    </location>
</feature>
<dbReference type="GO" id="GO:0030694">
    <property type="term" value="C:bacterial-type flagellum basal body, rod"/>
    <property type="evidence" value="ECO:0007669"/>
    <property type="project" value="UniProtKB-UniRule"/>
</dbReference>
<dbReference type="AlphaFoldDB" id="A0A0F7JUP4"/>